<gene>
    <name evidence="13" type="ORF">WJX68_04525</name>
</gene>
<evidence type="ECO:0000256" key="9">
    <source>
        <dbReference type="ARBA" id="ARBA00023315"/>
    </source>
</evidence>
<dbReference type="InterPro" id="IPR045034">
    <property type="entry name" value="O-acyltransferase_WSD1-like"/>
</dbReference>
<dbReference type="PANTHER" id="PTHR31650:SF1">
    <property type="entry name" value="WAX ESTER SYNTHASE_DIACYLGLYCEROL ACYLTRANSFERASE 4-RELATED"/>
    <property type="match status" value="1"/>
</dbReference>
<feature type="domain" description="O-acyltransferase WSD1 C-terminal" evidence="12">
    <location>
        <begin position="324"/>
        <end position="463"/>
    </location>
</feature>
<keyword evidence="6" id="KW-0808">Transferase</keyword>
<organism evidence="13 14">
    <name type="scientific">Pseudonocardia spirodelae</name>
    <dbReference type="NCBI Taxonomy" id="3133431"/>
    <lineage>
        <taxon>Bacteria</taxon>
        <taxon>Bacillati</taxon>
        <taxon>Actinomycetota</taxon>
        <taxon>Actinomycetes</taxon>
        <taxon>Pseudonocardiales</taxon>
        <taxon>Pseudonocardiaceae</taxon>
        <taxon>Pseudonocardia</taxon>
    </lineage>
</organism>
<dbReference type="EMBL" id="JBBJUP010000003">
    <property type="protein sequence ID" value="MEJ8278190.1"/>
    <property type="molecule type" value="Genomic_DNA"/>
</dbReference>
<keyword evidence="9" id="KW-0012">Acyltransferase</keyword>
<evidence type="ECO:0000313" key="13">
    <source>
        <dbReference type="EMBL" id="MEJ8278190.1"/>
    </source>
</evidence>
<sequence>MTGEESTPSDWAPGAEMNSFETVMWRIENDPMLRTPAMSCLELDVVPDHERLLAVHEAAVAAVPRLRQRVVEPLFGLGVPRWTTDPHLDLRFHLRRHRLPRGGGWPALMDGLSQFYMTPLDRTRALWEALLVEGLPGGGALYALKMHHSVSDGLGVMQLLGRVLSPDRDTDRRDPTVAPPVAATPMSPAEALLAQAGHDVATAAGNAVGAAGFVRRLATRPLTTTRDAGAYLSSLGRVLRPPSAANSDLLAQRSMTLRLAALDVPFPRLRAAASAAGGSVNDAFLAALLGGYRVLHERSGTAVPDAVPTAMPISLRRPDDPEGGNRIASARFAGPVGERDAARRIALVRHAVRAVRDEPAVDVIGLVSPVLARLPGDVVATLAGPMTKGNDLHASNVPGLRGDHHLAGGRVERFYGYGPLGGGASLITLVTHGDTACIGVGVDTAAFPDHDLLLESLVEGFAEVLALAPGPGRPTVRG</sequence>
<comment type="similarity">
    <text evidence="3">Belongs to the long-chain O-acyltransferase family.</text>
</comment>
<evidence type="ECO:0000256" key="7">
    <source>
        <dbReference type="ARBA" id="ARBA00022798"/>
    </source>
</evidence>
<keyword evidence="8" id="KW-0443">Lipid metabolism</keyword>
<dbReference type="Pfam" id="PF03007">
    <property type="entry name" value="WS_DGAT_cat"/>
    <property type="match status" value="1"/>
</dbReference>
<dbReference type="InterPro" id="IPR009721">
    <property type="entry name" value="O-acyltransferase_WSD1_C"/>
</dbReference>
<dbReference type="PANTHER" id="PTHR31650">
    <property type="entry name" value="O-ACYLTRANSFERASE (WSD1-LIKE) FAMILY PROTEIN"/>
    <property type="match status" value="1"/>
</dbReference>
<protein>
    <recommendedName>
        <fullName evidence="4">diacylglycerol O-acyltransferase</fullName>
        <ecNumber evidence="4">2.3.1.20</ecNumber>
    </recommendedName>
</protein>
<evidence type="ECO:0000256" key="3">
    <source>
        <dbReference type="ARBA" id="ARBA00009587"/>
    </source>
</evidence>
<evidence type="ECO:0000256" key="6">
    <source>
        <dbReference type="ARBA" id="ARBA00022679"/>
    </source>
</evidence>
<evidence type="ECO:0000256" key="4">
    <source>
        <dbReference type="ARBA" id="ARBA00013244"/>
    </source>
</evidence>
<proteinExistence type="inferred from homology"/>
<evidence type="ECO:0000256" key="8">
    <source>
        <dbReference type="ARBA" id="ARBA00023098"/>
    </source>
</evidence>
<evidence type="ECO:0000259" key="12">
    <source>
        <dbReference type="Pfam" id="PF06974"/>
    </source>
</evidence>
<evidence type="ECO:0000256" key="5">
    <source>
        <dbReference type="ARBA" id="ARBA00022516"/>
    </source>
</evidence>
<evidence type="ECO:0000256" key="2">
    <source>
        <dbReference type="ARBA" id="ARBA00005189"/>
    </source>
</evidence>
<dbReference type="Pfam" id="PF06974">
    <property type="entry name" value="WS_DGAT_C"/>
    <property type="match status" value="1"/>
</dbReference>
<dbReference type="SUPFAM" id="SSF52777">
    <property type="entry name" value="CoA-dependent acyltransferases"/>
    <property type="match status" value="1"/>
</dbReference>
<dbReference type="InterPro" id="IPR004255">
    <property type="entry name" value="O-acyltransferase_WSD1_N"/>
</dbReference>
<dbReference type="RefSeq" id="WP_340286313.1">
    <property type="nucleotide sequence ID" value="NZ_JBBJUP010000003.1"/>
</dbReference>
<dbReference type="Proteomes" id="UP001364211">
    <property type="component" value="Unassembled WGS sequence"/>
</dbReference>
<keyword evidence="7" id="KW-0319">Glycerol metabolism</keyword>
<reference evidence="13 14" key="1">
    <citation type="submission" date="2024-03" db="EMBL/GenBank/DDBJ databases">
        <title>Draft genome sequence of Pseudonocardia sp. DW16-2.</title>
        <authorList>
            <person name="Duangmal K."/>
        </authorList>
    </citation>
    <scope>NUCLEOTIDE SEQUENCE [LARGE SCALE GENOMIC DNA]</scope>
    <source>
        <strain evidence="13 14">DW16-2</strain>
    </source>
</reference>
<evidence type="ECO:0000256" key="1">
    <source>
        <dbReference type="ARBA" id="ARBA00004771"/>
    </source>
</evidence>
<comment type="pathway">
    <text evidence="2">Lipid metabolism.</text>
</comment>
<keyword evidence="14" id="KW-1185">Reference proteome</keyword>
<comment type="caution">
    <text evidence="13">The sequence shown here is derived from an EMBL/GenBank/DDBJ whole genome shotgun (WGS) entry which is preliminary data.</text>
</comment>
<dbReference type="EC" id="2.3.1.20" evidence="4"/>
<name>A0ABU8T2L9_9PSEU</name>
<comment type="catalytic activity">
    <reaction evidence="10">
        <text>an acyl-CoA + a 1,2-diacyl-sn-glycerol = a triacyl-sn-glycerol + CoA</text>
        <dbReference type="Rhea" id="RHEA:10868"/>
        <dbReference type="ChEBI" id="CHEBI:17815"/>
        <dbReference type="ChEBI" id="CHEBI:57287"/>
        <dbReference type="ChEBI" id="CHEBI:58342"/>
        <dbReference type="ChEBI" id="CHEBI:64615"/>
        <dbReference type="EC" id="2.3.1.20"/>
    </reaction>
</comment>
<accession>A0ABU8T2L9</accession>
<evidence type="ECO:0000256" key="10">
    <source>
        <dbReference type="ARBA" id="ARBA00048109"/>
    </source>
</evidence>
<evidence type="ECO:0000313" key="14">
    <source>
        <dbReference type="Proteomes" id="UP001364211"/>
    </source>
</evidence>
<evidence type="ECO:0000259" key="11">
    <source>
        <dbReference type="Pfam" id="PF03007"/>
    </source>
</evidence>
<comment type="pathway">
    <text evidence="1">Glycerolipid metabolism; triacylglycerol biosynthesis.</text>
</comment>
<keyword evidence="5" id="KW-0444">Lipid biosynthesis</keyword>
<feature type="domain" description="O-acyltransferase WSD1-like N-terminal" evidence="11">
    <location>
        <begin position="22"/>
        <end position="283"/>
    </location>
</feature>